<comment type="caution">
    <text evidence="2">The sequence shown here is derived from an EMBL/GenBank/DDBJ whole genome shotgun (WGS) entry which is preliminary data.</text>
</comment>
<accession>A0A4U5MPK7</accession>
<proteinExistence type="predicted"/>
<reference evidence="2" key="1">
    <citation type="submission" date="2018-10" db="EMBL/GenBank/DDBJ databases">
        <title>Population genomic analysis revealed the cold adaptation of white poplar.</title>
        <authorList>
            <person name="Liu Y.-J."/>
        </authorList>
    </citation>
    <scope>NUCLEOTIDE SEQUENCE [LARGE SCALE GENOMIC DNA]</scope>
    <source>
        <strain evidence="2">PAL-ZL1</strain>
    </source>
</reference>
<dbReference type="AlphaFoldDB" id="A0A4U5MPK7"/>
<name>A0A4U5MPK7_POPAL</name>
<gene>
    <name evidence="2" type="ORF">D5086_0000301340</name>
</gene>
<evidence type="ECO:0000256" key="1">
    <source>
        <dbReference type="SAM" id="MobiDB-lite"/>
    </source>
</evidence>
<dbReference type="EMBL" id="RCHU01001178">
    <property type="protein sequence ID" value="TKR71610.1"/>
    <property type="molecule type" value="Genomic_DNA"/>
</dbReference>
<organism evidence="2">
    <name type="scientific">Populus alba</name>
    <name type="common">White poplar</name>
    <dbReference type="NCBI Taxonomy" id="43335"/>
    <lineage>
        <taxon>Eukaryota</taxon>
        <taxon>Viridiplantae</taxon>
        <taxon>Streptophyta</taxon>
        <taxon>Embryophyta</taxon>
        <taxon>Tracheophyta</taxon>
        <taxon>Spermatophyta</taxon>
        <taxon>Magnoliopsida</taxon>
        <taxon>eudicotyledons</taxon>
        <taxon>Gunneridae</taxon>
        <taxon>Pentapetalae</taxon>
        <taxon>rosids</taxon>
        <taxon>fabids</taxon>
        <taxon>Malpighiales</taxon>
        <taxon>Salicaceae</taxon>
        <taxon>Saliceae</taxon>
        <taxon>Populus</taxon>
    </lineage>
</organism>
<evidence type="ECO:0000313" key="2">
    <source>
        <dbReference type="EMBL" id="TKR71610.1"/>
    </source>
</evidence>
<feature type="compositionally biased region" description="Polar residues" evidence="1">
    <location>
        <begin position="159"/>
        <end position="171"/>
    </location>
</feature>
<feature type="compositionally biased region" description="Low complexity" evidence="1">
    <location>
        <begin position="113"/>
        <end position="133"/>
    </location>
</feature>
<sequence length="171" mass="18214">MVALLMMKASISSHLQLCKRGEMGAIFFGEDPAGGGRHPQAPIPLGFFISLSSTPREAKAAAHPNKALPHCQLRLSPARRSHHRWTFHLCLHRNSLLFFQSIADQHQTLPPLSSVTSSFGPSTPSSNSSSSSTAAPDLPATEEPSDDHSSGRTVPAATPPSQLFPSSLLAT</sequence>
<feature type="region of interest" description="Disordered" evidence="1">
    <location>
        <begin position="113"/>
        <end position="171"/>
    </location>
</feature>
<protein>
    <submittedName>
        <fullName evidence="2">Uncharacterized protein</fullName>
    </submittedName>
</protein>